<gene>
    <name evidence="2" type="ORF">IV494_13890</name>
</gene>
<keyword evidence="1" id="KW-0812">Transmembrane</keyword>
<proteinExistence type="predicted"/>
<evidence type="ECO:0000256" key="1">
    <source>
        <dbReference type="SAM" id="Phobius"/>
    </source>
</evidence>
<accession>A0ABS0FEX9</accession>
<keyword evidence="3" id="KW-1185">Reference proteome</keyword>
<feature type="transmembrane region" description="Helical" evidence="1">
    <location>
        <begin position="111"/>
        <end position="129"/>
    </location>
</feature>
<evidence type="ECO:0000313" key="3">
    <source>
        <dbReference type="Proteomes" id="UP000660070"/>
    </source>
</evidence>
<evidence type="ECO:0008006" key="4">
    <source>
        <dbReference type="Google" id="ProtNLM"/>
    </source>
</evidence>
<feature type="transmembrane region" description="Helical" evidence="1">
    <location>
        <begin position="43"/>
        <end position="61"/>
    </location>
</feature>
<feature type="transmembrane region" description="Helical" evidence="1">
    <location>
        <begin position="250"/>
        <end position="266"/>
    </location>
</feature>
<protein>
    <recommendedName>
        <fullName evidence="4">DUF2029 domain-containing protein</fullName>
    </recommendedName>
</protein>
<feature type="transmembrane region" description="Helical" evidence="1">
    <location>
        <begin position="414"/>
        <end position="432"/>
    </location>
</feature>
<reference evidence="2 3" key="1">
    <citation type="submission" date="2020-11" db="EMBL/GenBank/DDBJ databases">
        <title>Kaistella gelatinilytica sp. nov., a flavobacterium isolated from Antarctic Soil.</title>
        <authorList>
            <person name="Li J."/>
        </authorList>
    </citation>
    <scope>NUCLEOTIDE SEQUENCE [LARGE SCALE GENOMIC DNA]</scope>
    <source>
        <strain evidence="2 3">G5-32</strain>
    </source>
</reference>
<keyword evidence="1" id="KW-0472">Membrane</keyword>
<feature type="transmembrane region" description="Helical" evidence="1">
    <location>
        <begin position="271"/>
        <end position="288"/>
    </location>
</feature>
<feature type="transmembrane region" description="Helical" evidence="1">
    <location>
        <begin position="136"/>
        <end position="157"/>
    </location>
</feature>
<feature type="transmembrane region" description="Helical" evidence="1">
    <location>
        <begin position="332"/>
        <end position="351"/>
    </location>
</feature>
<feature type="transmembrane region" description="Helical" evidence="1">
    <location>
        <begin position="227"/>
        <end position="244"/>
    </location>
</feature>
<evidence type="ECO:0000313" key="2">
    <source>
        <dbReference type="EMBL" id="MBF8458271.1"/>
    </source>
</evidence>
<organism evidence="2 3">
    <name type="scientific">Kaistella gelatinilytica</name>
    <dbReference type="NCBI Taxonomy" id="2787636"/>
    <lineage>
        <taxon>Bacteria</taxon>
        <taxon>Pseudomonadati</taxon>
        <taxon>Bacteroidota</taxon>
        <taxon>Flavobacteriia</taxon>
        <taxon>Flavobacteriales</taxon>
        <taxon>Weeksellaceae</taxon>
        <taxon>Chryseobacterium group</taxon>
        <taxon>Kaistella</taxon>
    </lineage>
</organism>
<feature type="transmembrane region" description="Helical" evidence="1">
    <location>
        <begin position="389"/>
        <end position="407"/>
    </location>
</feature>
<comment type="caution">
    <text evidence="2">The sequence shown here is derived from an EMBL/GenBank/DDBJ whole genome shotgun (WGS) entry which is preliminary data.</text>
</comment>
<name>A0ABS0FEX9_9FLAO</name>
<keyword evidence="1" id="KW-1133">Transmembrane helix</keyword>
<feature type="transmembrane region" description="Helical" evidence="1">
    <location>
        <begin position="438"/>
        <end position="456"/>
    </location>
</feature>
<feature type="transmembrane region" description="Helical" evidence="1">
    <location>
        <begin position="205"/>
        <end position="222"/>
    </location>
</feature>
<feature type="transmembrane region" description="Helical" evidence="1">
    <location>
        <begin position="73"/>
        <end position="91"/>
    </location>
</feature>
<dbReference type="RefSeq" id="WP_196080704.1">
    <property type="nucleotide sequence ID" value="NZ_JADPVI010000004.1"/>
</dbReference>
<sequence>MKFDNYKAILKEIGIFTPIFFVANYFLLSLIVNLFLGANPKQSFLPIFLLIITFLISLFYSNRIPENISQKKILLLVDLILLVNVIILITGKVNAEGQLLKIFKEKAGTNLKLLLIIFVSLLLILRIYYRKINFSFSNTIFTVAFFLFPLLLIPVLYPAPFIDVYIILKQGIIDLSQNTDPYLRTFPDIYNGMYDYTYQKQEIKLVYWPLNLYLLYPFQMIFGDLRYAYLFFLMISCLILYFLINRNKVVFYISFILLFTNPYTFYMIKYAWIDTLAFPFFVLYFLFFKKKKFLFAYLILGILMSLKLYFIFLLPISILYLYNETKTWKRPILLGFISIFISALCFLPYLVTNYEALFYSIIYFKNSLPRLDSLSITGYLYQFDLNLNVLNSLISILIIIFILFRIWKKKRSSVLFQIQDLSILLFSLFIFGKQAFGNYYYNLMFLAIIYLSILAAEEKPTDKKALLKTNLNEN</sequence>
<feature type="transmembrane region" description="Helical" evidence="1">
    <location>
        <begin position="294"/>
        <end position="320"/>
    </location>
</feature>
<feature type="transmembrane region" description="Helical" evidence="1">
    <location>
        <begin position="12"/>
        <end position="37"/>
    </location>
</feature>
<dbReference type="Proteomes" id="UP000660070">
    <property type="component" value="Unassembled WGS sequence"/>
</dbReference>
<dbReference type="EMBL" id="JADPVI010000004">
    <property type="protein sequence ID" value="MBF8458271.1"/>
    <property type="molecule type" value="Genomic_DNA"/>
</dbReference>